<keyword evidence="2" id="KW-1185">Reference proteome</keyword>
<dbReference type="AlphaFoldDB" id="A0A0C3ALX2"/>
<reference evidence="1 2" key="1">
    <citation type="submission" date="2014-04" db="EMBL/GenBank/DDBJ databases">
        <authorList>
            <consortium name="DOE Joint Genome Institute"/>
            <person name="Kuo A."/>
            <person name="Kohler A."/>
            <person name="Nagy L.G."/>
            <person name="Floudas D."/>
            <person name="Copeland A."/>
            <person name="Barry K.W."/>
            <person name="Cichocki N."/>
            <person name="Veneault-Fourrey C."/>
            <person name="LaButti K."/>
            <person name="Lindquist E.A."/>
            <person name="Lipzen A."/>
            <person name="Lundell T."/>
            <person name="Morin E."/>
            <person name="Murat C."/>
            <person name="Sun H."/>
            <person name="Tunlid A."/>
            <person name="Henrissat B."/>
            <person name="Grigoriev I.V."/>
            <person name="Hibbett D.S."/>
            <person name="Martin F."/>
            <person name="Nordberg H.P."/>
            <person name="Cantor M.N."/>
            <person name="Hua S.X."/>
        </authorList>
    </citation>
    <scope>NUCLEOTIDE SEQUENCE [LARGE SCALE GENOMIC DNA]</scope>
    <source>
        <strain evidence="1 2">Foug A</strain>
    </source>
</reference>
<dbReference type="HOGENOM" id="CLU_2980392_0_0_1"/>
<sequence length="58" mass="6724">MDDTQQVRVLATRSRVDGIYFQNKYSADQNQLVGRKPFFCSEKETPRVSPDDEIDEPC</sequence>
<dbReference type="Proteomes" id="UP000053989">
    <property type="component" value="Unassembled WGS sequence"/>
</dbReference>
<evidence type="ECO:0000313" key="2">
    <source>
        <dbReference type="Proteomes" id="UP000053989"/>
    </source>
</evidence>
<reference evidence="2" key="2">
    <citation type="submission" date="2015-01" db="EMBL/GenBank/DDBJ databases">
        <title>Evolutionary Origins and Diversification of the Mycorrhizal Mutualists.</title>
        <authorList>
            <consortium name="DOE Joint Genome Institute"/>
            <consortium name="Mycorrhizal Genomics Consortium"/>
            <person name="Kohler A."/>
            <person name="Kuo A."/>
            <person name="Nagy L.G."/>
            <person name="Floudas D."/>
            <person name="Copeland A."/>
            <person name="Barry K.W."/>
            <person name="Cichocki N."/>
            <person name="Veneault-Fourrey C."/>
            <person name="LaButti K."/>
            <person name="Lindquist E.A."/>
            <person name="Lipzen A."/>
            <person name="Lundell T."/>
            <person name="Morin E."/>
            <person name="Murat C."/>
            <person name="Riley R."/>
            <person name="Ohm R."/>
            <person name="Sun H."/>
            <person name="Tunlid A."/>
            <person name="Henrissat B."/>
            <person name="Grigoriev I.V."/>
            <person name="Hibbett D.S."/>
            <person name="Martin F."/>
        </authorList>
    </citation>
    <scope>NUCLEOTIDE SEQUENCE [LARGE SCALE GENOMIC DNA]</scope>
    <source>
        <strain evidence="2">Foug A</strain>
    </source>
</reference>
<protein>
    <submittedName>
        <fullName evidence="1">Uncharacterized protein</fullName>
    </submittedName>
</protein>
<evidence type="ECO:0000313" key="1">
    <source>
        <dbReference type="EMBL" id="KIM65952.1"/>
    </source>
</evidence>
<gene>
    <name evidence="1" type="ORF">SCLCIDRAFT_1211962</name>
</gene>
<proteinExistence type="predicted"/>
<accession>A0A0C3ALX2</accession>
<name>A0A0C3ALX2_9AGAM</name>
<dbReference type="EMBL" id="KN822020">
    <property type="protein sequence ID" value="KIM65952.1"/>
    <property type="molecule type" value="Genomic_DNA"/>
</dbReference>
<organism evidence="1 2">
    <name type="scientific">Scleroderma citrinum Foug A</name>
    <dbReference type="NCBI Taxonomy" id="1036808"/>
    <lineage>
        <taxon>Eukaryota</taxon>
        <taxon>Fungi</taxon>
        <taxon>Dikarya</taxon>
        <taxon>Basidiomycota</taxon>
        <taxon>Agaricomycotina</taxon>
        <taxon>Agaricomycetes</taxon>
        <taxon>Agaricomycetidae</taxon>
        <taxon>Boletales</taxon>
        <taxon>Sclerodermatineae</taxon>
        <taxon>Sclerodermataceae</taxon>
        <taxon>Scleroderma</taxon>
    </lineage>
</organism>
<dbReference type="InParanoid" id="A0A0C3ALX2"/>